<protein>
    <submittedName>
        <fullName evidence="1">Uncharacterized protein</fullName>
    </submittedName>
</protein>
<accession>A0A7R8WL66</accession>
<dbReference type="EMBL" id="OB666992">
    <property type="protein sequence ID" value="CAD7233803.1"/>
    <property type="molecule type" value="Genomic_DNA"/>
</dbReference>
<name>A0A7R8WL66_9CRUS</name>
<evidence type="ECO:0000313" key="1">
    <source>
        <dbReference type="EMBL" id="CAD7233803.1"/>
    </source>
</evidence>
<gene>
    <name evidence="1" type="ORF">CTOB1V02_LOCUS11622</name>
</gene>
<organism evidence="1">
    <name type="scientific">Cyprideis torosa</name>
    <dbReference type="NCBI Taxonomy" id="163714"/>
    <lineage>
        <taxon>Eukaryota</taxon>
        <taxon>Metazoa</taxon>
        <taxon>Ecdysozoa</taxon>
        <taxon>Arthropoda</taxon>
        <taxon>Crustacea</taxon>
        <taxon>Oligostraca</taxon>
        <taxon>Ostracoda</taxon>
        <taxon>Podocopa</taxon>
        <taxon>Podocopida</taxon>
        <taxon>Cytherocopina</taxon>
        <taxon>Cytheroidea</taxon>
        <taxon>Cytherideidae</taxon>
        <taxon>Cyprideis</taxon>
    </lineage>
</organism>
<proteinExistence type="predicted"/>
<sequence>MAAALVLVHLCCGLHSVFNHQGQCEPTPQNISKAFGTVLPSDHQKLFTYTTDGFGPCPNGSDVMQFEEGFWVDTAGVLHGPHDAYRANPGEYCIEEHVS</sequence>
<dbReference type="AlphaFoldDB" id="A0A7R8WL66"/>
<feature type="non-terminal residue" evidence="1">
    <location>
        <position position="99"/>
    </location>
</feature>
<reference evidence="1" key="1">
    <citation type="submission" date="2020-11" db="EMBL/GenBank/DDBJ databases">
        <authorList>
            <person name="Tran Van P."/>
        </authorList>
    </citation>
    <scope>NUCLEOTIDE SEQUENCE</scope>
</reference>